<keyword evidence="3" id="KW-0804">Transcription</keyword>
<dbReference type="STRING" id="192904.SAMN04488514_10830"/>
<dbReference type="InterPro" id="IPR009057">
    <property type="entry name" value="Homeodomain-like_sf"/>
</dbReference>
<accession>A0A1G9SN62</accession>
<evidence type="ECO:0000256" key="2">
    <source>
        <dbReference type="ARBA" id="ARBA00023125"/>
    </source>
</evidence>
<dbReference type="PANTHER" id="PTHR43280">
    <property type="entry name" value="ARAC-FAMILY TRANSCRIPTIONAL REGULATOR"/>
    <property type="match status" value="1"/>
</dbReference>
<organism evidence="5 6">
    <name type="scientific">Kriegella aquimaris</name>
    <dbReference type="NCBI Taxonomy" id="192904"/>
    <lineage>
        <taxon>Bacteria</taxon>
        <taxon>Pseudomonadati</taxon>
        <taxon>Bacteroidota</taxon>
        <taxon>Flavobacteriia</taxon>
        <taxon>Flavobacteriales</taxon>
        <taxon>Flavobacteriaceae</taxon>
        <taxon>Kriegella</taxon>
    </lineage>
</organism>
<dbReference type="Proteomes" id="UP000199440">
    <property type="component" value="Unassembled WGS sequence"/>
</dbReference>
<dbReference type="Pfam" id="PF12833">
    <property type="entry name" value="HTH_18"/>
    <property type="match status" value="1"/>
</dbReference>
<proteinExistence type="predicted"/>
<dbReference type="InterPro" id="IPR018060">
    <property type="entry name" value="HTH_AraC"/>
</dbReference>
<dbReference type="InterPro" id="IPR014710">
    <property type="entry name" value="RmlC-like_jellyroll"/>
</dbReference>
<feature type="domain" description="HTH araC/xylS-type" evidence="4">
    <location>
        <begin position="178"/>
        <end position="277"/>
    </location>
</feature>
<reference evidence="6" key="1">
    <citation type="submission" date="2016-10" db="EMBL/GenBank/DDBJ databases">
        <authorList>
            <person name="Varghese N."/>
            <person name="Submissions S."/>
        </authorList>
    </citation>
    <scope>NUCLEOTIDE SEQUENCE [LARGE SCALE GENOMIC DNA]</scope>
    <source>
        <strain evidence="6">DSM 19886</strain>
    </source>
</reference>
<dbReference type="SUPFAM" id="SSF51182">
    <property type="entry name" value="RmlC-like cupins"/>
    <property type="match status" value="1"/>
</dbReference>
<keyword evidence="2" id="KW-0238">DNA-binding</keyword>
<gene>
    <name evidence="5" type="ORF">SAMN04488514_10830</name>
</gene>
<dbReference type="PANTHER" id="PTHR43280:SF2">
    <property type="entry name" value="HTH-TYPE TRANSCRIPTIONAL REGULATOR EXSA"/>
    <property type="match status" value="1"/>
</dbReference>
<dbReference type="Gene3D" id="1.10.10.60">
    <property type="entry name" value="Homeodomain-like"/>
    <property type="match status" value="2"/>
</dbReference>
<dbReference type="EMBL" id="FNGV01000008">
    <property type="protein sequence ID" value="SDM36750.1"/>
    <property type="molecule type" value="Genomic_DNA"/>
</dbReference>
<evidence type="ECO:0000256" key="1">
    <source>
        <dbReference type="ARBA" id="ARBA00023015"/>
    </source>
</evidence>
<dbReference type="InterPro" id="IPR011051">
    <property type="entry name" value="RmlC_Cupin_sf"/>
</dbReference>
<sequence>MKVFPFQIPKSPSENLIVQIDQEMEFYGKLHQHEEIQISYIVQGRGKLVVGDSVHSYGLGDFFVIGSNMPHVFQSIVNEKSHMVSLFFSKRSFGEEFFNLPDLVAIKSFFDHSDVGFRLTKRDPEIEKLMIQFPHLDKFSRFVKFLNLLRTLCHAERQSLAGFVYQKKITNDDGERLRAIFDYTMKNFHKEIALKKIAKLAFMTPNAFCRFFKQRTNKTFFEFLIEVRIAHACQLLIEDSDLTVATIAEASGFSSLSNFNRKFKKLKNTTPSQFVKNSRART</sequence>
<dbReference type="InterPro" id="IPR018062">
    <property type="entry name" value="HTH_AraC-typ_CS"/>
</dbReference>
<dbReference type="PROSITE" id="PS00041">
    <property type="entry name" value="HTH_ARAC_FAMILY_1"/>
    <property type="match status" value="1"/>
</dbReference>
<evidence type="ECO:0000259" key="4">
    <source>
        <dbReference type="PROSITE" id="PS01124"/>
    </source>
</evidence>
<dbReference type="AlphaFoldDB" id="A0A1G9SN62"/>
<evidence type="ECO:0000313" key="6">
    <source>
        <dbReference type="Proteomes" id="UP000199440"/>
    </source>
</evidence>
<evidence type="ECO:0000256" key="3">
    <source>
        <dbReference type="ARBA" id="ARBA00023163"/>
    </source>
</evidence>
<dbReference type="SUPFAM" id="SSF46689">
    <property type="entry name" value="Homeodomain-like"/>
    <property type="match status" value="2"/>
</dbReference>
<dbReference type="SMART" id="SM00342">
    <property type="entry name" value="HTH_ARAC"/>
    <property type="match status" value="1"/>
</dbReference>
<dbReference type="GO" id="GO:0043565">
    <property type="term" value="F:sequence-specific DNA binding"/>
    <property type="evidence" value="ECO:0007669"/>
    <property type="project" value="InterPro"/>
</dbReference>
<dbReference type="OrthoDB" id="1410704at2"/>
<keyword evidence="6" id="KW-1185">Reference proteome</keyword>
<dbReference type="InterPro" id="IPR013096">
    <property type="entry name" value="Cupin_2"/>
</dbReference>
<dbReference type="GO" id="GO:0003700">
    <property type="term" value="F:DNA-binding transcription factor activity"/>
    <property type="evidence" value="ECO:0007669"/>
    <property type="project" value="InterPro"/>
</dbReference>
<dbReference type="Gene3D" id="2.60.120.10">
    <property type="entry name" value="Jelly Rolls"/>
    <property type="match status" value="1"/>
</dbReference>
<evidence type="ECO:0000313" key="5">
    <source>
        <dbReference type="EMBL" id="SDM36750.1"/>
    </source>
</evidence>
<name>A0A1G9SN62_9FLAO</name>
<protein>
    <submittedName>
        <fullName evidence="5">Transcriptional regulator, AraC family</fullName>
    </submittedName>
</protein>
<dbReference type="Pfam" id="PF07883">
    <property type="entry name" value="Cupin_2"/>
    <property type="match status" value="1"/>
</dbReference>
<keyword evidence="1" id="KW-0805">Transcription regulation</keyword>
<dbReference type="RefSeq" id="WP_089891284.1">
    <property type="nucleotide sequence ID" value="NZ_FNGV01000008.1"/>
</dbReference>
<dbReference type="PROSITE" id="PS01124">
    <property type="entry name" value="HTH_ARAC_FAMILY_2"/>
    <property type="match status" value="1"/>
</dbReference>